<dbReference type="Proteomes" id="UP000278823">
    <property type="component" value="Unassembled WGS sequence"/>
</dbReference>
<dbReference type="OrthoDB" id="8370746at2"/>
<dbReference type="EMBL" id="RJTH01000025">
    <property type="protein sequence ID" value="RUM18432.1"/>
    <property type="molecule type" value="Genomic_DNA"/>
</dbReference>
<keyword evidence="3" id="KW-1185">Reference proteome</keyword>
<dbReference type="AlphaFoldDB" id="A0A3S0T7Q9"/>
<protein>
    <submittedName>
        <fullName evidence="2">Uncharacterized protein</fullName>
    </submittedName>
</protein>
<sequence>MTVVASSPLGERLGIYLVLLAGLLVLSACTKDELAERKRACSDYVKFGVLPKSDGDRCVYEEGIFKAAAETITDRQVENIYPILIEASRRMAASSSRLDKTSFAVLSSDIPAPGPFIDPQSSTTWHAAIDLAHVTFDAPTQDPDFQRDWWEISGGRSGRPDDLWNLKIVGIGPYDFDGLETVCQLLAYSQSAEGCKARVYIDLDKKSIAPDLGELGVMAIDFIPPTRDEVRRVLLDSELEHWPPNHTS</sequence>
<gene>
    <name evidence="2" type="ORF">EFQ99_33105</name>
</gene>
<name>A0A3S0T7Q9_9HYPH</name>
<evidence type="ECO:0000256" key="1">
    <source>
        <dbReference type="SAM" id="Phobius"/>
    </source>
</evidence>
<evidence type="ECO:0000313" key="3">
    <source>
        <dbReference type="Proteomes" id="UP000278823"/>
    </source>
</evidence>
<proteinExistence type="predicted"/>
<evidence type="ECO:0000313" key="2">
    <source>
        <dbReference type="EMBL" id="RUM18432.1"/>
    </source>
</evidence>
<accession>A0A3S0T7Q9</accession>
<feature type="transmembrane region" description="Helical" evidence="1">
    <location>
        <begin position="13"/>
        <end position="30"/>
    </location>
</feature>
<reference evidence="3" key="1">
    <citation type="submission" date="2018-11" db="EMBL/GenBank/DDBJ databases">
        <title>Rhizobium chutanense sp. nov., isolated from root nodules of Phaseolus vulgaris in China.</title>
        <authorList>
            <person name="Huo Y."/>
        </authorList>
    </citation>
    <scope>NUCLEOTIDE SEQUENCE [LARGE SCALE GENOMIC DNA]</scope>
    <source>
        <strain evidence="3">CCBAU 65647</strain>
    </source>
</reference>
<keyword evidence="1" id="KW-0812">Transmembrane</keyword>
<comment type="caution">
    <text evidence="2">The sequence shown here is derived from an EMBL/GenBank/DDBJ whole genome shotgun (WGS) entry which is preliminary data.</text>
</comment>
<dbReference type="RefSeq" id="WP_126925136.1">
    <property type="nucleotide sequence ID" value="NZ_ML133708.1"/>
</dbReference>
<keyword evidence="1" id="KW-0472">Membrane</keyword>
<keyword evidence="1" id="KW-1133">Transmembrane helix</keyword>
<organism evidence="2 3">
    <name type="scientific">Rhizobium vallis</name>
    <dbReference type="NCBI Taxonomy" id="634290"/>
    <lineage>
        <taxon>Bacteria</taxon>
        <taxon>Pseudomonadati</taxon>
        <taxon>Pseudomonadota</taxon>
        <taxon>Alphaproteobacteria</taxon>
        <taxon>Hyphomicrobiales</taxon>
        <taxon>Rhizobiaceae</taxon>
        <taxon>Rhizobium/Agrobacterium group</taxon>
        <taxon>Rhizobium</taxon>
    </lineage>
</organism>